<sequence length="107" mass="12253">MRDILICKNGETIYSSNKDPDFNKLIGNIVKGIQNIVESFFSDNFIKFTINGYQTALYVTDTNLEIYIISNVDMGTDSIYKKIYEIYSKCTILNDFDLLGPLLNELC</sequence>
<evidence type="ECO:0008006" key="3">
    <source>
        <dbReference type="Google" id="ProtNLM"/>
    </source>
</evidence>
<dbReference type="InParanoid" id="J9DMA7"/>
<gene>
    <name evidence="1" type="ORF">EDEG_03093</name>
</gene>
<proteinExistence type="predicted"/>
<comment type="caution">
    <text evidence="1">The sequence shown here is derived from an EMBL/GenBank/DDBJ whole genome shotgun (WGS) entry which is preliminary data.</text>
</comment>
<name>J9DMA7_EDHAE</name>
<dbReference type="AlphaFoldDB" id="J9DMA7"/>
<protein>
    <recommendedName>
        <fullName evidence="3">Trafficking protein particle complex subunit</fullName>
    </recommendedName>
</protein>
<dbReference type="HOGENOM" id="CLU_2209990_0_0_1"/>
<dbReference type="Gene3D" id="3.30.450.70">
    <property type="match status" value="1"/>
</dbReference>
<evidence type="ECO:0000313" key="2">
    <source>
        <dbReference type="Proteomes" id="UP000003163"/>
    </source>
</evidence>
<dbReference type="VEuPathDB" id="MicrosporidiaDB:EDEG_03093"/>
<accession>J9DMA7</accession>
<organism evidence="1 2">
    <name type="scientific">Edhazardia aedis (strain USNM 41457)</name>
    <name type="common">Microsporidian parasite</name>
    <dbReference type="NCBI Taxonomy" id="1003232"/>
    <lineage>
        <taxon>Eukaryota</taxon>
        <taxon>Fungi</taxon>
        <taxon>Fungi incertae sedis</taxon>
        <taxon>Microsporidia</taxon>
        <taxon>Edhazardia</taxon>
    </lineage>
</organism>
<dbReference type="EMBL" id="AFBI03000068">
    <property type="protein sequence ID" value="EJW02507.1"/>
    <property type="molecule type" value="Genomic_DNA"/>
</dbReference>
<keyword evidence="2" id="KW-1185">Reference proteome</keyword>
<evidence type="ECO:0000313" key="1">
    <source>
        <dbReference type="EMBL" id="EJW02507.1"/>
    </source>
</evidence>
<reference evidence="1 2" key="1">
    <citation type="submission" date="2011-08" db="EMBL/GenBank/DDBJ databases">
        <authorList>
            <person name="Liu Z.J."/>
            <person name="Shi F.L."/>
            <person name="Lu J.Q."/>
            <person name="Li M."/>
            <person name="Wang Z.L."/>
        </authorList>
    </citation>
    <scope>NUCLEOTIDE SEQUENCE [LARGE SCALE GENOMIC DNA]</scope>
    <source>
        <strain evidence="1 2">USNM 41457</strain>
    </source>
</reference>
<dbReference type="Proteomes" id="UP000003163">
    <property type="component" value="Unassembled WGS sequence"/>
</dbReference>
<reference evidence="2" key="2">
    <citation type="submission" date="2015-07" db="EMBL/GenBank/DDBJ databases">
        <title>Contrasting host-pathogen interactions and genome evolution in two generalist and specialist microsporidian pathogens of mosquitoes.</title>
        <authorList>
            <consortium name="The Broad Institute Genomics Platform"/>
            <consortium name="The Broad Institute Genome Sequencing Center for Infectious Disease"/>
            <person name="Cuomo C.A."/>
            <person name="Sanscrainte N.D."/>
            <person name="Goldberg J.M."/>
            <person name="Heiman D."/>
            <person name="Young S."/>
            <person name="Zeng Q."/>
            <person name="Becnel J.J."/>
            <person name="Birren B.W."/>
        </authorList>
    </citation>
    <scope>NUCLEOTIDE SEQUENCE [LARGE SCALE GENOMIC DNA]</scope>
    <source>
        <strain evidence="2">USNM 41457</strain>
    </source>
</reference>